<evidence type="ECO:0000256" key="3">
    <source>
        <dbReference type="ARBA" id="ARBA00023326"/>
    </source>
</evidence>
<dbReference type="InterPro" id="IPR004197">
    <property type="entry name" value="Cellulase_Ig-like"/>
</dbReference>
<dbReference type="SUPFAM" id="SSF74853">
    <property type="entry name" value="Lamin A/C globular tail domain"/>
    <property type="match status" value="1"/>
</dbReference>
<dbReference type="Pfam" id="PF00932">
    <property type="entry name" value="LTD"/>
    <property type="match status" value="1"/>
</dbReference>
<dbReference type="InterPro" id="IPR013783">
    <property type="entry name" value="Ig-like_fold"/>
</dbReference>
<dbReference type="SUPFAM" id="SSF48208">
    <property type="entry name" value="Six-hairpin glycosidases"/>
    <property type="match status" value="1"/>
</dbReference>
<dbReference type="PROSITE" id="PS50231">
    <property type="entry name" value="RICIN_B_LECTIN"/>
    <property type="match status" value="1"/>
</dbReference>
<evidence type="ECO:0000256" key="2">
    <source>
        <dbReference type="ARBA" id="ARBA00023277"/>
    </source>
</evidence>
<comment type="similarity">
    <text evidence="1">Belongs to the glycosyl hydrolase 9 (cellulase E) family.</text>
</comment>
<dbReference type="CDD" id="cd02850">
    <property type="entry name" value="E_set_Cellulase_N"/>
    <property type="match status" value="1"/>
</dbReference>
<name>A0ABS1HKL5_9BACT</name>
<dbReference type="SUPFAM" id="SSF81296">
    <property type="entry name" value="E set domains"/>
    <property type="match status" value="1"/>
</dbReference>
<dbReference type="NCBIfam" id="TIGR04183">
    <property type="entry name" value="Por_Secre_tail"/>
    <property type="match status" value="1"/>
</dbReference>
<dbReference type="InterPro" id="IPR026444">
    <property type="entry name" value="Secre_tail"/>
</dbReference>
<evidence type="ECO:0000259" key="4">
    <source>
        <dbReference type="PROSITE" id="PS51841"/>
    </source>
</evidence>
<feature type="domain" description="LTD" evidence="4">
    <location>
        <begin position="694"/>
        <end position="820"/>
    </location>
</feature>
<dbReference type="EMBL" id="JAENRR010000029">
    <property type="protein sequence ID" value="MBK3518219.1"/>
    <property type="molecule type" value="Genomic_DNA"/>
</dbReference>
<dbReference type="SUPFAM" id="SSF50370">
    <property type="entry name" value="Ricin B-like lectins"/>
    <property type="match status" value="1"/>
</dbReference>
<keyword evidence="2" id="KW-0119">Carbohydrate metabolism</keyword>
<dbReference type="Gene3D" id="2.80.10.50">
    <property type="match status" value="1"/>
</dbReference>
<dbReference type="Proteomes" id="UP000605676">
    <property type="component" value="Unassembled WGS sequence"/>
</dbReference>
<dbReference type="Gene3D" id="1.50.10.10">
    <property type="match status" value="1"/>
</dbReference>
<evidence type="ECO:0000313" key="6">
    <source>
        <dbReference type="Proteomes" id="UP000605676"/>
    </source>
</evidence>
<organism evidence="5 6">
    <name type="scientific">Carboxylicivirga marina</name>
    <dbReference type="NCBI Taxonomy" id="2800988"/>
    <lineage>
        <taxon>Bacteria</taxon>
        <taxon>Pseudomonadati</taxon>
        <taxon>Bacteroidota</taxon>
        <taxon>Bacteroidia</taxon>
        <taxon>Marinilabiliales</taxon>
        <taxon>Marinilabiliaceae</taxon>
        <taxon>Carboxylicivirga</taxon>
    </lineage>
</organism>
<dbReference type="CDD" id="cd00161">
    <property type="entry name" value="beta-trefoil_Ricin-like"/>
    <property type="match status" value="1"/>
</dbReference>
<dbReference type="InterPro" id="IPR001322">
    <property type="entry name" value="Lamin_tail_dom"/>
</dbReference>
<keyword evidence="3" id="KW-0624">Polysaccharide degradation</keyword>
<comment type="caution">
    <text evidence="5">The sequence shown here is derived from an EMBL/GenBank/DDBJ whole genome shotgun (WGS) entry which is preliminary data.</text>
</comment>
<dbReference type="InterPro" id="IPR014756">
    <property type="entry name" value="Ig_E-set"/>
</dbReference>
<dbReference type="InterPro" id="IPR000772">
    <property type="entry name" value="Ricin_B_lectin"/>
</dbReference>
<dbReference type="InterPro" id="IPR035992">
    <property type="entry name" value="Ricin_B-like_lectins"/>
</dbReference>
<evidence type="ECO:0000313" key="5">
    <source>
        <dbReference type="EMBL" id="MBK3518219.1"/>
    </source>
</evidence>
<accession>A0ABS1HKL5</accession>
<dbReference type="InterPro" id="IPR012341">
    <property type="entry name" value="6hp_glycosidase-like_sf"/>
</dbReference>
<proteinExistence type="inferred from homology"/>
<keyword evidence="6" id="KW-1185">Reference proteome</keyword>
<dbReference type="InterPro" id="IPR036415">
    <property type="entry name" value="Lamin_tail_dom_sf"/>
</dbReference>
<sequence length="950" mass="106369">MHKHIYILLGLLSFIDVFGQFQSIQPYSIETRSTGRYLNANTSANSKFVYNRAKSEWHILDNGDETFRIVNIASNEVLAVKNASLLADEKVLTEPWSTQEHQKWTLIKTDGFYRILNVKSGLALSAIDEVPAVIDPNPDVAYYNFYSSVGAGVQQSYVAKEAQQFHIAPIKDSYQEALVVPQLGWKPHHKKEALLISNTELGAPTFNVVDAHSQTSVLTGTMTKWTATSTWGQYYYVADVSGLSTEGHYQIQANGLVTNMLIGNDIYFEIKYNKGGTLRYSDFFNGFWKYNHFYPETQTINEATVFDNNGTEEFTVTGTYDVPPYGWFDAHSRDSKMGRTAKAIADMCLGHFHTTNLDDKLALEDEIKYGLEHIFRTHNKDGSWPAGRIRETTPPRIYYYWVTNVDAYNSARIAKALALAYQVFKDSEPDIAAEALSTAELAWDFVINNELLVDENIGKSFKGQSVDLLGAAVEMAYATGETKYFNKADEMFNAAKFKNGIFTKEDGTKWPSETGNTYAELDNGSIPSLCRYYNIARTQGMRERVTWVMETFLDFWSAKPMSPFGFPQHPIDRTTDFGNTIQVARLAYNMLGYADYLNNEKAFEIALAAFNHLTGYNPYATSYIVGLGDETITPSVNFFKRSYEDGLGAILPGFTNDGTSFIQSFEKYQTGESVVPISSTLFYMLSRFNSYSDIVSEPEAPLDGDLKINEVNSHATPNASFVEIYNTSNKTISLENIYLEHYNTSASYPGYNGRKLMSGTIEPYGYVIVTRDLTDFEDAHGISADFSHGGIHLNTNTIGLVLRHGSLGTLDQFSDVTTSTTAFGDDHLYVRNGYNNDGTDLSIHWIDKGTQQSGTPKAYNGDISLSIPHTDNSLEVRAYPNPFSHSFSIATTYDLGNVEIIVRSLSGKLIKHLKQVSPQGLQLGTDLSAGVYLVEVVHKDYRKIMKVVKR</sequence>
<evidence type="ECO:0000256" key="1">
    <source>
        <dbReference type="ARBA" id="ARBA00007072"/>
    </source>
</evidence>
<dbReference type="Pfam" id="PF02927">
    <property type="entry name" value="CelD_N"/>
    <property type="match status" value="1"/>
</dbReference>
<protein>
    <submittedName>
        <fullName evidence="5">RICIN domain-containing protein</fullName>
    </submittedName>
</protein>
<dbReference type="RefSeq" id="WP_200465447.1">
    <property type="nucleotide sequence ID" value="NZ_JAENRR010000029.1"/>
</dbReference>
<dbReference type="InterPro" id="IPR001701">
    <property type="entry name" value="Glyco_hydro_9"/>
</dbReference>
<dbReference type="InterPro" id="IPR008928">
    <property type="entry name" value="6-hairpin_glycosidase_sf"/>
</dbReference>
<dbReference type="Pfam" id="PF14200">
    <property type="entry name" value="RicinB_lectin_2"/>
    <property type="match status" value="1"/>
</dbReference>
<dbReference type="PROSITE" id="PS51841">
    <property type="entry name" value="LTD"/>
    <property type="match status" value="1"/>
</dbReference>
<reference evidence="5 6" key="1">
    <citation type="submission" date="2021-01" db="EMBL/GenBank/DDBJ databases">
        <title>Carboxyliciviraga sp.nov., isolated from coastal sediments.</title>
        <authorList>
            <person name="Lu D."/>
            <person name="Zhang T."/>
        </authorList>
    </citation>
    <scope>NUCLEOTIDE SEQUENCE [LARGE SCALE GENOMIC DNA]</scope>
    <source>
        <strain evidence="5 6">N1Y132</strain>
    </source>
</reference>
<dbReference type="Pfam" id="PF00759">
    <property type="entry name" value="Glyco_hydro_9"/>
    <property type="match status" value="1"/>
</dbReference>
<gene>
    <name evidence="5" type="ORF">JIV24_12810</name>
</gene>
<dbReference type="Gene3D" id="2.60.40.10">
    <property type="entry name" value="Immunoglobulins"/>
    <property type="match status" value="1"/>
</dbReference>